<feature type="compositionally biased region" description="Low complexity" evidence="2">
    <location>
        <begin position="93"/>
        <end position="113"/>
    </location>
</feature>
<name>A0A7J6H837_CANSA</name>
<evidence type="ECO:0000256" key="2">
    <source>
        <dbReference type="SAM" id="MobiDB-lite"/>
    </source>
</evidence>
<proteinExistence type="predicted"/>
<organism evidence="4 5">
    <name type="scientific">Cannabis sativa</name>
    <name type="common">Hemp</name>
    <name type="synonym">Marijuana</name>
    <dbReference type="NCBI Taxonomy" id="3483"/>
    <lineage>
        <taxon>Eukaryota</taxon>
        <taxon>Viridiplantae</taxon>
        <taxon>Streptophyta</taxon>
        <taxon>Embryophyta</taxon>
        <taxon>Tracheophyta</taxon>
        <taxon>Spermatophyta</taxon>
        <taxon>Magnoliopsida</taxon>
        <taxon>eudicotyledons</taxon>
        <taxon>Gunneridae</taxon>
        <taxon>Pentapetalae</taxon>
        <taxon>rosids</taxon>
        <taxon>fabids</taxon>
        <taxon>Rosales</taxon>
        <taxon>Cannabaceae</taxon>
        <taxon>Cannabis</taxon>
    </lineage>
</organism>
<dbReference type="Proteomes" id="UP000583929">
    <property type="component" value="Unassembled WGS sequence"/>
</dbReference>
<gene>
    <name evidence="4" type="ORF">G4B88_005533</name>
</gene>
<dbReference type="EMBL" id="JAATIQ010000059">
    <property type="protein sequence ID" value="KAF4391462.1"/>
    <property type="molecule type" value="Genomic_DNA"/>
</dbReference>
<dbReference type="GO" id="GO:0003723">
    <property type="term" value="F:RNA binding"/>
    <property type="evidence" value="ECO:0007669"/>
    <property type="project" value="UniProtKB-UniRule"/>
</dbReference>
<dbReference type="Pfam" id="PF00013">
    <property type="entry name" value="KH_1"/>
    <property type="match status" value="1"/>
</dbReference>
<evidence type="ECO:0000313" key="4">
    <source>
        <dbReference type="EMBL" id="KAF4391462.1"/>
    </source>
</evidence>
<keyword evidence="5" id="KW-1185">Reference proteome</keyword>
<evidence type="ECO:0000259" key="3">
    <source>
        <dbReference type="Pfam" id="PF00013"/>
    </source>
</evidence>
<evidence type="ECO:0000313" key="5">
    <source>
        <dbReference type="Proteomes" id="UP000583929"/>
    </source>
</evidence>
<evidence type="ECO:0000256" key="1">
    <source>
        <dbReference type="PROSITE-ProRule" id="PRU00117"/>
    </source>
</evidence>
<keyword evidence="1" id="KW-0694">RNA-binding</keyword>
<accession>A0A7J6H837</accession>
<dbReference type="PROSITE" id="PS50084">
    <property type="entry name" value="KH_TYPE_1"/>
    <property type="match status" value="1"/>
</dbReference>
<dbReference type="SUPFAM" id="SSF54791">
    <property type="entry name" value="Eukaryotic type KH-domain (KH-domain type I)"/>
    <property type="match status" value="1"/>
</dbReference>
<feature type="domain" description="K Homology" evidence="3">
    <location>
        <begin position="30"/>
        <end position="78"/>
    </location>
</feature>
<protein>
    <recommendedName>
        <fullName evidence="3">K Homology domain-containing protein</fullName>
    </recommendedName>
</protein>
<sequence length="120" mass="12860">MIVVSLSLSSQSPIQPLPFKSPTSDTFFHLLCPTSKTGALIKKGGSVIHHICDTTDARICIDDTHSSSSNERVILITSNFTMPRSKFDHLDNNNKQSNSSSPSDGESSPSCGEDGYGDGE</sequence>
<dbReference type="InterPro" id="IPR036612">
    <property type="entry name" value="KH_dom_type_1_sf"/>
</dbReference>
<feature type="region of interest" description="Disordered" evidence="2">
    <location>
        <begin position="86"/>
        <end position="120"/>
    </location>
</feature>
<comment type="caution">
    <text evidence="4">The sequence shown here is derived from an EMBL/GenBank/DDBJ whole genome shotgun (WGS) entry which is preliminary data.</text>
</comment>
<reference evidence="4 5" key="1">
    <citation type="journal article" date="2020" name="bioRxiv">
        <title>Sequence and annotation of 42 cannabis genomes reveals extensive copy number variation in cannabinoid synthesis and pathogen resistance genes.</title>
        <authorList>
            <person name="Mckernan K.J."/>
            <person name="Helbert Y."/>
            <person name="Kane L.T."/>
            <person name="Ebling H."/>
            <person name="Zhang L."/>
            <person name="Liu B."/>
            <person name="Eaton Z."/>
            <person name="Mclaughlin S."/>
            <person name="Kingan S."/>
            <person name="Baybayan P."/>
            <person name="Concepcion G."/>
            <person name="Jordan M."/>
            <person name="Riva A."/>
            <person name="Barbazuk W."/>
            <person name="Harkins T."/>
        </authorList>
    </citation>
    <scope>NUCLEOTIDE SEQUENCE [LARGE SCALE GENOMIC DNA]</scope>
    <source>
        <strain evidence="5">cv. Jamaican Lion 4</strain>
        <tissue evidence="4">Leaf</tissue>
    </source>
</reference>
<dbReference type="InterPro" id="IPR004088">
    <property type="entry name" value="KH_dom_type_1"/>
</dbReference>
<dbReference type="AlphaFoldDB" id="A0A7J6H837"/>
<dbReference type="Gene3D" id="3.30.310.210">
    <property type="match status" value="1"/>
</dbReference>